<evidence type="ECO:0000313" key="4">
    <source>
        <dbReference type="Proteomes" id="UP000290517"/>
    </source>
</evidence>
<gene>
    <name evidence="1" type="ORF">EQW73_09315</name>
    <name evidence="2" type="ORF">EQW78_12030</name>
</gene>
<dbReference type="Proteomes" id="UP000289805">
    <property type="component" value="Unassembled WGS sequence"/>
</dbReference>
<dbReference type="Proteomes" id="UP000290517">
    <property type="component" value="Unassembled WGS sequence"/>
</dbReference>
<dbReference type="STRING" id="1713.GCA_000718325_01546"/>
<dbReference type="OrthoDB" id="3173471at2"/>
<proteinExistence type="predicted"/>
<protein>
    <recommendedName>
        <fullName evidence="5">DUF559 domain-containing protein</fullName>
    </recommendedName>
</protein>
<name>A0A4Q1KSV3_9CELL</name>
<comment type="caution">
    <text evidence="2">The sequence shown here is derived from an EMBL/GenBank/DDBJ whole genome shotgun (WGS) entry which is preliminary data.</text>
</comment>
<keyword evidence="4" id="KW-1185">Reference proteome</keyword>
<evidence type="ECO:0000313" key="2">
    <source>
        <dbReference type="EMBL" id="RXR33208.1"/>
    </source>
</evidence>
<reference evidence="3 4" key="1">
    <citation type="submission" date="2019-01" db="EMBL/GenBank/DDBJ databases">
        <title>Oerskovia turbata Genome sequencing and assembly.</title>
        <authorList>
            <person name="Dou T."/>
        </authorList>
    </citation>
    <scope>NUCLEOTIDE SEQUENCE [LARGE SCALE GENOMIC DNA]</scope>
    <source>
        <strain evidence="2 3">JCM12123</strain>
        <strain evidence="1 4">JCM3160</strain>
    </source>
</reference>
<evidence type="ECO:0000313" key="3">
    <source>
        <dbReference type="Proteomes" id="UP000289805"/>
    </source>
</evidence>
<dbReference type="InterPro" id="IPR011335">
    <property type="entry name" value="Restrct_endonuc-II-like"/>
</dbReference>
<dbReference type="SUPFAM" id="SSF52980">
    <property type="entry name" value="Restriction endonuclease-like"/>
    <property type="match status" value="1"/>
</dbReference>
<evidence type="ECO:0000313" key="1">
    <source>
        <dbReference type="EMBL" id="RXR25704.1"/>
    </source>
</evidence>
<accession>A0A4Q1KSV3</accession>
<evidence type="ECO:0008006" key="5">
    <source>
        <dbReference type="Google" id="ProtNLM"/>
    </source>
</evidence>
<dbReference type="RefSeq" id="WP_129429513.1">
    <property type="nucleotide sequence ID" value="NZ_SDJQ01000015.1"/>
</dbReference>
<dbReference type="Gene3D" id="3.40.960.10">
    <property type="entry name" value="VSR Endonuclease"/>
    <property type="match status" value="1"/>
</dbReference>
<dbReference type="EMBL" id="SDJR01000005">
    <property type="protein sequence ID" value="RXR25704.1"/>
    <property type="molecule type" value="Genomic_DNA"/>
</dbReference>
<sequence>MTTPPRPEGPFLARTALAAGESPHELRQPWWGSPFRGVRTVGEQDPHDVTARCRAAALFVPPPAAFSHVTALRLLGVEVPWRMERRPGSSVTAPDDVEPLHVVAPRRAQRSTRAGIVWHFCGQSNLTTVLHQGLLVTSAAQTWLHLSHRLTIDELVVLGDAMLRRKGAATNLAELRTLTDSTRKMKGLTKARAALDLVQTGTDSSMETRARLLLVHAGLPCPVVNRAAIDDQGRFLALPDMSYPERRIAIEYDGDVHRTDPATWRRDVERRQRLEAAGWIIIITATADDVLRHPERFVARVRAALQKR</sequence>
<organism evidence="2 3">
    <name type="scientific">Oerskovia turbata</name>
    <dbReference type="NCBI Taxonomy" id="1713"/>
    <lineage>
        <taxon>Bacteria</taxon>
        <taxon>Bacillati</taxon>
        <taxon>Actinomycetota</taxon>
        <taxon>Actinomycetes</taxon>
        <taxon>Micrococcales</taxon>
        <taxon>Cellulomonadaceae</taxon>
        <taxon>Oerskovia</taxon>
    </lineage>
</organism>
<dbReference type="AlphaFoldDB" id="A0A4Q1KSV3"/>
<dbReference type="EMBL" id="SDJQ01000015">
    <property type="protein sequence ID" value="RXR33208.1"/>
    <property type="molecule type" value="Genomic_DNA"/>
</dbReference>